<keyword evidence="1" id="KW-0812">Transmembrane</keyword>
<proteinExistence type="predicted"/>
<evidence type="ECO:0000313" key="2">
    <source>
        <dbReference type="EMBL" id="KKM72293.1"/>
    </source>
</evidence>
<keyword evidence="1" id="KW-1133">Transmembrane helix</keyword>
<sequence length="385" mass="44473">MKGEENMPEFQDSTWKSLLNDFKNGLEKAIDELQKRDVENIPGAKESLIQRLNNMKLHFPHNDGEIFIKAINDKIQNAFFPNTKNFSEAFEKILKSRTHEQDFIINELLNGFVNSKVTAIASGTQGPIIDRMVEAFSKRNDFHIVDHQFFAMFGDPNKPRHYVKQQLETLVKMFGLVSKELIIEKDIRRSEEKTYVFYTFPDEIIKILEEKYLIIDNKLGVAYVSGEFDRNVFICMFLANIAINRDDLEKIGGIFTINGISAIFALILLLSFMPKLTVDETNPILNDPNFDNKNMSIIPKSWMMKQVLVPLLDPLIKIIAYRIGGGLWFSKIIDSEINRKIHNQIRFLIKDVSKWILGQLVRVEIPIFISIGNILTTIEISENRE</sequence>
<comment type="caution">
    <text evidence="2">The sequence shown here is derived from an EMBL/GenBank/DDBJ whole genome shotgun (WGS) entry which is preliminary data.</text>
</comment>
<evidence type="ECO:0000256" key="1">
    <source>
        <dbReference type="SAM" id="Phobius"/>
    </source>
</evidence>
<accession>A0A0F9JRN6</accession>
<protein>
    <submittedName>
        <fullName evidence="2">Uncharacterized protein</fullName>
    </submittedName>
</protein>
<organism evidence="2">
    <name type="scientific">marine sediment metagenome</name>
    <dbReference type="NCBI Taxonomy" id="412755"/>
    <lineage>
        <taxon>unclassified sequences</taxon>
        <taxon>metagenomes</taxon>
        <taxon>ecological metagenomes</taxon>
    </lineage>
</organism>
<dbReference type="AlphaFoldDB" id="A0A0F9JRN6"/>
<gene>
    <name evidence="2" type="ORF">LCGC14_1421970</name>
</gene>
<dbReference type="EMBL" id="LAZR01009498">
    <property type="protein sequence ID" value="KKM72293.1"/>
    <property type="molecule type" value="Genomic_DNA"/>
</dbReference>
<name>A0A0F9JRN6_9ZZZZ</name>
<reference evidence="2" key="1">
    <citation type="journal article" date="2015" name="Nature">
        <title>Complex archaea that bridge the gap between prokaryotes and eukaryotes.</title>
        <authorList>
            <person name="Spang A."/>
            <person name="Saw J.H."/>
            <person name="Jorgensen S.L."/>
            <person name="Zaremba-Niedzwiedzka K."/>
            <person name="Martijn J."/>
            <person name="Lind A.E."/>
            <person name="van Eijk R."/>
            <person name="Schleper C."/>
            <person name="Guy L."/>
            <person name="Ettema T.J."/>
        </authorList>
    </citation>
    <scope>NUCLEOTIDE SEQUENCE</scope>
</reference>
<feature type="transmembrane region" description="Helical" evidence="1">
    <location>
        <begin position="251"/>
        <end position="272"/>
    </location>
</feature>
<keyword evidence="1" id="KW-0472">Membrane</keyword>